<name>A0A448AX41_CHRGE</name>
<dbReference type="AlphaFoldDB" id="A0A448AX41"/>
<evidence type="ECO:0000313" key="2">
    <source>
        <dbReference type="Proteomes" id="UP000279227"/>
    </source>
</evidence>
<organism evidence="1 2">
    <name type="scientific">Chryseobacterium gleum</name>
    <name type="common">Flavobacterium gleum</name>
    <dbReference type="NCBI Taxonomy" id="250"/>
    <lineage>
        <taxon>Bacteria</taxon>
        <taxon>Pseudomonadati</taxon>
        <taxon>Bacteroidota</taxon>
        <taxon>Flavobacteriia</taxon>
        <taxon>Flavobacteriales</taxon>
        <taxon>Weeksellaceae</taxon>
        <taxon>Chryseobacterium group</taxon>
        <taxon>Chryseobacterium</taxon>
    </lineage>
</organism>
<dbReference type="Proteomes" id="UP000279227">
    <property type="component" value="Chromosome"/>
</dbReference>
<reference evidence="1 2" key="1">
    <citation type="submission" date="2018-12" db="EMBL/GenBank/DDBJ databases">
        <authorList>
            <consortium name="Pathogen Informatics"/>
        </authorList>
    </citation>
    <scope>NUCLEOTIDE SEQUENCE [LARGE SCALE GENOMIC DNA]</scope>
    <source>
        <strain evidence="1 2">NCTC11432</strain>
    </source>
</reference>
<sequence length="37" mass="4672">MLRLKISYDNQYLYLRYKKHSVQKNKRSSLNFKNHEK</sequence>
<dbReference type="EMBL" id="LR134289">
    <property type="protein sequence ID" value="VEE04829.1"/>
    <property type="molecule type" value="Genomic_DNA"/>
</dbReference>
<dbReference type="KEGG" id="cgle:NCTC11432_00403"/>
<accession>A0A448AX41</accession>
<evidence type="ECO:0000313" key="1">
    <source>
        <dbReference type="EMBL" id="VEE04829.1"/>
    </source>
</evidence>
<proteinExistence type="predicted"/>
<gene>
    <name evidence="1" type="ORF">NCTC11432_00403</name>
</gene>
<protein>
    <submittedName>
        <fullName evidence="1">Uncharacterized protein</fullName>
    </submittedName>
</protein>